<dbReference type="InterPro" id="IPR011034">
    <property type="entry name" value="Formyl_transferase-like_C_sf"/>
</dbReference>
<dbReference type="Pfam" id="PF02911">
    <property type="entry name" value="Formyl_trans_C"/>
    <property type="match status" value="1"/>
</dbReference>
<organism evidence="6 7">
    <name type="scientific">Corynebacterium anserum</name>
    <dbReference type="NCBI Taxonomy" id="2684406"/>
    <lineage>
        <taxon>Bacteria</taxon>
        <taxon>Bacillati</taxon>
        <taxon>Actinomycetota</taxon>
        <taxon>Actinomycetes</taxon>
        <taxon>Mycobacteriales</taxon>
        <taxon>Corynebacteriaceae</taxon>
        <taxon>Corynebacterium</taxon>
    </lineage>
</organism>
<dbReference type="PANTHER" id="PTHR11138:SF5">
    <property type="entry name" value="METHIONYL-TRNA FORMYLTRANSFERASE, MITOCHONDRIAL"/>
    <property type="match status" value="1"/>
</dbReference>
<dbReference type="Proteomes" id="UP000515275">
    <property type="component" value="Chromosome"/>
</dbReference>
<dbReference type="CDD" id="cd08704">
    <property type="entry name" value="Met_tRNA_FMT_C"/>
    <property type="match status" value="1"/>
</dbReference>
<dbReference type="KEGG" id="cans:GP473_04615"/>
<keyword evidence="4 5" id="KW-0648">Protein biosynthesis</keyword>
<evidence type="ECO:0000313" key="7">
    <source>
        <dbReference type="Proteomes" id="UP000515275"/>
    </source>
</evidence>
<evidence type="ECO:0000313" key="6">
    <source>
        <dbReference type="EMBL" id="QNH96939.1"/>
    </source>
</evidence>
<comment type="function">
    <text evidence="5">Attaches a formyl group to the free amino group of methionyl-tRNA(fMet). The formyl group appears to play a dual role in the initiator identity of N-formylmethionyl-tRNA by promoting its recognition by IF2 and preventing the misappropriation of this tRNA by the elongation apparatus.</text>
</comment>
<reference evidence="6 7" key="1">
    <citation type="submission" date="2019-12" db="EMBL/GenBank/DDBJ databases">
        <title>Corynebacterium sp. nov., isolated from feces of the Anser Albifrons in China.</title>
        <authorList>
            <person name="Liu Q."/>
        </authorList>
    </citation>
    <scope>NUCLEOTIDE SEQUENCE [LARGE SCALE GENOMIC DNA]</scope>
    <source>
        <strain evidence="6 7">23H37-10</strain>
    </source>
</reference>
<sequence length="329" mass="35202">MKIIFAGTPEPAAVALEHLLTDQRIEVAAVITQPDAKRGRGRTLQPSKVADVAENHGIPVYKWPGLKSDTESGRQAREVLAQLAARGVTAAAVVAYGNLIPADLLHIFTHGWINLHFSVLPRWRGAAPVQAAIAAGDDTSGASVFRIEEGMDTGPVIDSFVEPIGLDDTADDVLTRLTYAGRELLADALVKLDAGTATFTVQQQDSATHAPKITTKDAHIDWTQPCAVIQRVARAHTPAPGAWTLLGDQRYKIGMMAFTNATASAQPGELVVQDGALLVGTGDGQVLEIRRIQSPGKKMMDATDWLRGNQQLLQQSPQFSSPQPSTQEA</sequence>
<dbReference type="CDD" id="cd08646">
    <property type="entry name" value="FMT_core_Met-tRNA-FMT_N"/>
    <property type="match status" value="1"/>
</dbReference>
<dbReference type="InterPro" id="IPR005794">
    <property type="entry name" value="Fmt"/>
</dbReference>
<dbReference type="InterPro" id="IPR041711">
    <property type="entry name" value="Met-tRNA-FMT_N"/>
</dbReference>
<dbReference type="Gene3D" id="3.40.50.12230">
    <property type="match status" value="1"/>
</dbReference>
<dbReference type="PANTHER" id="PTHR11138">
    <property type="entry name" value="METHIONYL-TRNA FORMYLTRANSFERASE"/>
    <property type="match status" value="1"/>
</dbReference>
<comment type="catalytic activity">
    <reaction evidence="5">
        <text>L-methionyl-tRNA(fMet) + (6R)-10-formyltetrahydrofolate = N-formyl-L-methionyl-tRNA(fMet) + (6S)-5,6,7,8-tetrahydrofolate + H(+)</text>
        <dbReference type="Rhea" id="RHEA:24380"/>
        <dbReference type="Rhea" id="RHEA-COMP:9952"/>
        <dbReference type="Rhea" id="RHEA-COMP:9953"/>
        <dbReference type="ChEBI" id="CHEBI:15378"/>
        <dbReference type="ChEBI" id="CHEBI:57453"/>
        <dbReference type="ChEBI" id="CHEBI:78530"/>
        <dbReference type="ChEBI" id="CHEBI:78844"/>
        <dbReference type="ChEBI" id="CHEBI:195366"/>
        <dbReference type="EC" id="2.1.2.9"/>
    </reaction>
</comment>
<keyword evidence="3 5" id="KW-0808">Transferase</keyword>
<dbReference type="HAMAP" id="MF_00182">
    <property type="entry name" value="Formyl_trans"/>
    <property type="match status" value="1"/>
</dbReference>
<dbReference type="InterPro" id="IPR036477">
    <property type="entry name" value="Formyl_transf_N_sf"/>
</dbReference>
<dbReference type="InterPro" id="IPR005793">
    <property type="entry name" value="Formyl_trans_C"/>
</dbReference>
<dbReference type="EC" id="2.1.2.9" evidence="2 5"/>
<protein>
    <recommendedName>
        <fullName evidence="2 5">Methionyl-tRNA formyltransferase</fullName>
        <ecNumber evidence="2 5">2.1.2.9</ecNumber>
    </recommendedName>
</protein>
<dbReference type="InterPro" id="IPR002376">
    <property type="entry name" value="Formyl_transf_N"/>
</dbReference>
<evidence type="ECO:0000256" key="2">
    <source>
        <dbReference type="ARBA" id="ARBA00012261"/>
    </source>
</evidence>
<accession>A0A7G7YR19</accession>
<dbReference type="Pfam" id="PF00551">
    <property type="entry name" value="Formyl_trans_N"/>
    <property type="match status" value="1"/>
</dbReference>
<proteinExistence type="inferred from homology"/>
<dbReference type="EMBL" id="CP046883">
    <property type="protein sequence ID" value="QNH96939.1"/>
    <property type="molecule type" value="Genomic_DNA"/>
</dbReference>
<dbReference type="InterPro" id="IPR044135">
    <property type="entry name" value="Met-tRNA-FMT_C"/>
</dbReference>
<name>A0A7G7YR19_9CORY</name>
<dbReference type="GO" id="GO:0004479">
    <property type="term" value="F:methionyl-tRNA formyltransferase activity"/>
    <property type="evidence" value="ECO:0007669"/>
    <property type="project" value="UniProtKB-UniRule"/>
</dbReference>
<evidence type="ECO:0000256" key="1">
    <source>
        <dbReference type="ARBA" id="ARBA00010699"/>
    </source>
</evidence>
<evidence type="ECO:0000256" key="3">
    <source>
        <dbReference type="ARBA" id="ARBA00022679"/>
    </source>
</evidence>
<dbReference type="AlphaFoldDB" id="A0A7G7YR19"/>
<dbReference type="NCBIfam" id="TIGR00460">
    <property type="entry name" value="fmt"/>
    <property type="match status" value="1"/>
</dbReference>
<evidence type="ECO:0000256" key="4">
    <source>
        <dbReference type="ARBA" id="ARBA00022917"/>
    </source>
</evidence>
<dbReference type="RefSeq" id="WP_185770675.1">
    <property type="nucleotide sequence ID" value="NZ_CP046883.1"/>
</dbReference>
<dbReference type="SUPFAM" id="SSF53328">
    <property type="entry name" value="Formyltransferase"/>
    <property type="match status" value="1"/>
</dbReference>
<gene>
    <name evidence="5" type="primary">fmt</name>
    <name evidence="6" type="ORF">GP473_04615</name>
</gene>
<dbReference type="GO" id="GO:0005829">
    <property type="term" value="C:cytosol"/>
    <property type="evidence" value="ECO:0007669"/>
    <property type="project" value="TreeGrafter"/>
</dbReference>
<feature type="binding site" evidence="5">
    <location>
        <begin position="118"/>
        <end position="121"/>
    </location>
    <ligand>
        <name>(6S)-5,6,7,8-tetrahydrofolate</name>
        <dbReference type="ChEBI" id="CHEBI:57453"/>
    </ligand>
</feature>
<keyword evidence="7" id="KW-1185">Reference proteome</keyword>
<comment type="similarity">
    <text evidence="1 5">Belongs to the Fmt family.</text>
</comment>
<evidence type="ECO:0000256" key="5">
    <source>
        <dbReference type="HAMAP-Rule" id="MF_00182"/>
    </source>
</evidence>
<dbReference type="SUPFAM" id="SSF50486">
    <property type="entry name" value="FMT C-terminal domain-like"/>
    <property type="match status" value="1"/>
</dbReference>